<dbReference type="AlphaFoldDB" id="A0A3M7S9D8"/>
<dbReference type="PROSITE" id="PS51864">
    <property type="entry name" value="ASTACIN"/>
    <property type="match status" value="1"/>
</dbReference>
<dbReference type="EC" id="3.4.24.-" evidence="7"/>
<dbReference type="GO" id="GO:0008270">
    <property type="term" value="F:zinc ion binding"/>
    <property type="evidence" value="ECO:0007669"/>
    <property type="project" value="UniProtKB-UniRule"/>
</dbReference>
<dbReference type="PANTHER" id="PTHR10127">
    <property type="entry name" value="DISCOIDIN, CUB, EGF, LAMININ , AND ZINC METALLOPROTEASE DOMAIN CONTAINING"/>
    <property type="match status" value="1"/>
</dbReference>
<dbReference type="Pfam" id="PF01400">
    <property type="entry name" value="Astacin"/>
    <property type="match status" value="1"/>
</dbReference>
<dbReference type="InterPro" id="IPR001506">
    <property type="entry name" value="Peptidase_M12A"/>
</dbReference>
<accession>A0A3M7S9D8</accession>
<evidence type="ECO:0000259" key="8">
    <source>
        <dbReference type="PROSITE" id="PS51864"/>
    </source>
</evidence>
<evidence type="ECO:0000256" key="1">
    <source>
        <dbReference type="ARBA" id="ARBA00022670"/>
    </source>
</evidence>
<comment type="caution">
    <text evidence="6">Lacks conserved residue(s) required for the propagation of feature annotation.</text>
</comment>
<dbReference type="InterPro" id="IPR034035">
    <property type="entry name" value="Astacin-like_dom"/>
</dbReference>
<feature type="domain" description="Peptidase M12A" evidence="8">
    <location>
        <begin position="45"/>
        <end position="234"/>
    </location>
</feature>
<organism evidence="9 10">
    <name type="scientific">Brachionus plicatilis</name>
    <name type="common">Marine rotifer</name>
    <name type="synonym">Brachionus muelleri</name>
    <dbReference type="NCBI Taxonomy" id="10195"/>
    <lineage>
        <taxon>Eukaryota</taxon>
        <taxon>Metazoa</taxon>
        <taxon>Spiralia</taxon>
        <taxon>Gnathifera</taxon>
        <taxon>Rotifera</taxon>
        <taxon>Eurotatoria</taxon>
        <taxon>Monogononta</taxon>
        <taxon>Pseudotrocha</taxon>
        <taxon>Ploima</taxon>
        <taxon>Brachionidae</taxon>
        <taxon>Brachionus</taxon>
    </lineage>
</organism>
<feature type="binding site" evidence="6">
    <location>
        <position position="142"/>
    </location>
    <ligand>
        <name>Zn(2+)</name>
        <dbReference type="ChEBI" id="CHEBI:29105"/>
        <note>catalytic</note>
    </ligand>
</feature>
<keyword evidence="5 6" id="KW-0482">Metalloprotease</keyword>
<dbReference type="InterPro" id="IPR006026">
    <property type="entry name" value="Peptidase_Metallo"/>
</dbReference>
<dbReference type="EMBL" id="REGN01001822">
    <property type="protein sequence ID" value="RNA32265.1"/>
    <property type="molecule type" value="Genomic_DNA"/>
</dbReference>
<evidence type="ECO:0000256" key="5">
    <source>
        <dbReference type="ARBA" id="ARBA00023049"/>
    </source>
</evidence>
<keyword evidence="4 6" id="KW-0862">Zinc</keyword>
<sequence length="342" mass="38693">MKFLIVTIQCALVMSWLELFKLESSDGFDPKKIPYNCGEKNILSKGAASRNRLWPNGVIYYNISSSFNSDQIRTIEDGFKMIEDSTRINNNDCVVFRKRTNEINYIQVENGQGCSSYVGMIGGAQVISLQIPGCVDRSVAAHEAIHALGFNHEHQRPDRDNYITVFFNNVITGNNYDVNSIMHYTSDAFSINPNSQNEDEKYTILSKTEPRVIRYNAELTETDIEEIRNLYKCSGSNEIISTTPFSTRTTRKTTTGTNGCQNLVSDSFCERNSFYCNWQGVFVGDMEFYTACKKTCNRCDSNLTTRPQNCVDTSFSCAFLANFCSYLKNLSPHPCSKTCKVC</sequence>
<keyword evidence="10" id="KW-1185">Reference proteome</keyword>
<comment type="cofactor">
    <cofactor evidence="6 7">
        <name>Zn(2+)</name>
        <dbReference type="ChEBI" id="CHEBI:29105"/>
    </cofactor>
    <text evidence="6 7">Binds 1 zinc ion per subunit.</text>
</comment>
<keyword evidence="3 6" id="KW-0378">Hydrolase</keyword>
<dbReference type="PRINTS" id="PR00480">
    <property type="entry name" value="ASTACIN"/>
</dbReference>
<evidence type="ECO:0000256" key="6">
    <source>
        <dbReference type="PROSITE-ProRule" id="PRU01211"/>
    </source>
</evidence>
<dbReference type="OrthoDB" id="291007at2759"/>
<dbReference type="CDD" id="cd04280">
    <property type="entry name" value="ZnMc_astacin_like"/>
    <property type="match status" value="1"/>
</dbReference>
<evidence type="ECO:0000313" key="10">
    <source>
        <dbReference type="Proteomes" id="UP000276133"/>
    </source>
</evidence>
<protein>
    <recommendedName>
        <fullName evidence="7">Metalloendopeptidase</fullName>
        <ecNumber evidence="7">3.4.24.-</ecNumber>
    </recommendedName>
</protein>
<evidence type="ECO:0000256" key="7">
    <source>
        <dbReference type="RuleBase" id="RU361183"/>
    </source>
</evidence>
<dbReference type="STRING" id="10195.A0A3M7S9D8"/>
<reference evidence="9 10" key="1">
    <citation type="journal article" date="2018" name="Sci. Rep.">
        <title>Genomic signatures of local adaptation to the degree of environmental predictability in rotifers.</title>
        <authorList>
            <person name="Franch-Gras L."/>
            <person name="Hahn C."/>
            <person name="Garcia-Roger E.M."/>
            <person name="Carmona M.J."/>
            <person name="Serra M."/>
            <person name="Gomez A."/>
        </authorList>
    </citation>
    <scope>NUCLEOTIDE SEQUENCE [LARGE SCALE GENOMIC DNA]</scope>
    <source>
        <strain evidence="9">HYR1</strain>
    </source>
</reference>
<evidence type="ECO:0000313" key="9">
    <source>
        <dbReference type="EMBL" id="RNA32265.1"/>
    </source>
</evidence>
<proteinExistence type="predicted"/>
<feature type="signal peptide" evidence="7">
    <location>
        <begin position="1"/>
        <end position="27"/>
    </location>
</feature>
<dbReference type="PANTHER" id="PTHR10127:SF780">
    <property type="entry name" value="METALLOENDOPEPTIDASE"/>
    <property type="match status" value="1"/>
</dbReference>
<evidence type="ECO:0000256" key="4">
    <source>
        <dbReference type="ARBA" id="ARBA00022833"/>
    </source>
</evidence>
<gene>
    <name evidence="9" type="ORF">BpHYR1_036954</name>
</gene>
<dbReference type="GO" id="GO:0006508">
    <property type="term" value="P:proteolysis"/>
    <property type="evidence" value="ECO:0007669"/>
    <property type="project" value="UniProtKB-KW"/>
</dbReference>
<comment type="caution">
    <text evidence="9">The sequence shown here is derived from an EMBL/GenBank/DDBJ whole genome shotgun (WGS) entry which is preliminary data.</text>
</comment>
<keyword evidence="7" id="KW-0732">Signal</keyword>
<keyword evidence="2 6" id="KW-0479">Metal-binding</keyword>
<feature type="chain" id="PRO_5017848201" description="Metalloendopeptidase" evidence="7">
    <location>
        <begin position="28"/>
        <end position="342"/>
    </location>
</feature>
<dbReference type="SUPFAM" id="SSF55486">
    <property type="entry name" value="Metalloproteases ('zincins'), catalytic domain"/>
    <property type="match status" value="1"/>
</dbReference>
<dbReference type="SMART" id="SM00235">
    <property type="entry name" value="ZnMc"/>
    <property type="match status" value="1"/>
</dbReference>
<dbReference type="Proteomes" id="UP000276133">
    <property type="component" value="Unassembled WGS sequence"/>
</dbReference>
<feature type="active site" evidence="6">
    <location>
        <position position="143"/>
    </location>
</feature>
<evidence type="ECO:0000256" key="2">
    <source>
        <dbReference type="ARBA" id="ARBA00022723"/>
    </source>
</evidence>
<keyword evidence="1 6" id="KW-0645">Protease</keyword>
<evidence type="ECO:0000256" key="3">
    <source>
        <dbReference type="ARBA" id="ARBA00022801"/>
    </source>
</evidence>
<dbReference type="GO" id="GO:0004222">
    <property type="term" value="F:metalloendopeptidase activity"/>
    <property type="evidence" value="ECO:0007669"/>
    <property type="project" value="UniProtKB-UniRule"/>
</dbReference>
<dbReference type="InterPro" id="IPR024079">
    <property type="entry name" value="MetalloPept_cat_dom_sf"/>
</dbReference>
<feature type="binding site" evidence="6">
    <location>
        <position position="152"/>
    </location>
    <ligand>
        <name>Zn(2+)</name>
        <dbReference type="ChEBI" id="CHEBI:29105"/>
        <note>catalytic</note>
    </ligand>
</feature>
<feature type="binding site" evidence="6">
    <location>
        <position position="146"/>
    </location>
    <ligand>
        <name>Zn(2+)</name>
        <dbReference type="ChEBI" id="CHEBI:29105"/>
        <note>catalytic</note>
    </ligand>
</feature>
<dbReference type="Gene3D" id="3.40.390.10">
    <property type="entry name" value="Collagenase (Catalytic Domain)"/>
    <property type="match status" value="1"/>
</dbReference>
<name>A0A3M7S9D8_BRAPC</name>